<evidence type="ECO:0000313" key="5">
    <source>
        <dbReference type="Proteomes" id="UP001175228"/>
    </source>
</evidence>
<dbReference type="Proteomes" id="UP001175228">
    <property type="component" value="Unassembled WGS sequence"/>
</dbReference>
<keyword evidence="1" id="KW-0812">Transmembrane</keyword>
<sequence>MTVLLGFLAKFFHVIYQLQSAIFMWFTSNDPYNYKDKYPEDEIYEETGPNGKVWRTHVDKSMNHDVRMVVELKDSVNMLLVFAGLFSVVVTTFVAQTSQSLQADYAQVLASLLFEMVLIQHAIVNDVWVNSLWFTSLSLSLATALIAVLTKQWFHHYLALPSGLPQE</sequence>
<dbReference type="EMBL" id="JAUEPU010000026">
    <property type="protein sequence ID" value="KAK0493128.1"/>
    <property type="molecule type" value="Genomic_DNA"/>
</dbReference>
<feature type="transmembrane region" description="Helical" evidence="1">
    <location>
        <begin position="130"/>
        <end position="149"/>
    </location>
</feature>
<dbReference type="InterPro" id="IPR045338">
    <property type="entry name" value="DUF6535"/>
</dbReference>
<keyword evidence="2" id="KW-0732">Signal</keyword>
<organism evidence="4 5">
    <name type="scientific">Armillaria luteobubalina</name>
    <dbReference type="NCBI Taxonomy" id="153913"/>
    <lineage>
        <taxon>Eukaryota</taxon>
        <taxon>Fungi</taxon>
        <taxon>Dikarya</taxon>
        <taxon>Basidiomycota</taxon>
        <taxon>Agaricomycotina</taxon>
        <taxon>Agaricomycetes</taxon>
        <taxon>Agaricomycetidae</taxon>
        <taxon>Agaricales</taxon>
        <taxon>Marasmiineae</taxon>
        <taxon>Physalacriaceae</taxon>
        <taxon>Armillaria</taxon>
    </lineage>
</organism>
<evidence type="ECO:0000313" key="4">
    <source>
        <dbReference type="EMBL" id="KAK0493128.1"/>
    </source>
</evidence>
<feature type="domain" description="DUF6535" evidence="3">
    <location>
        <begin position="54"/>
        <end position="163"/>
    </location>
</feature>
<proteinExistence type="predicted"/>
<evidence type="ECO:0000256" key="2">
    <source>
        <dbReference type="SAM" id="SignalP"/>
    </source>
</evidence>
<feature type="transmembrane region" description="Helical" evidence="1">
    <location>
        <begin position="76"/>
        <end position="94"/>
    </location>
</feature>
<evidence type="ECO:0000256" key="1">
    <source>
        <dbReference type="SAM" id="Phobius"/>
    </source>
</evidence>
<dbReference type="AlphaFoldDB" id="A0AA39PYV5"/>
<comment type="caution">
    <text evidence="4">The sequence shown here is derived from an EMBL/GenBank/DDBJ whole genome shotgun (WGS) entry which is preliminary data.</text>
</comment>
<dbReference type="Pfam" id="PF20153">
    <property type="entry name" value="DUF6535"/>
    <property type="match status" value="1"/>
</dbReference>
<keyword evidence="5" id="KW-1185">Reference proteome</keyword>
<feature type="chain" id="PRO_5041214945" description="DUF6535 domain-containing protein" evidence="2">
    <location>
        <begin position="21"/>
        <end position="167"/>
    </location>
</feature>
<accession>A0AA39PYV5</accession>
<keyword evidence="1" id="KW-0472">Membrane</keyword>
<keyword evidence="1" id="KW-1133">Transmembrane helix</keyword>
<protein>
    <recommendedName>
        <fullName evidence="3">DUF6535 domain-containing protein</fullName>
    </recommendedName>
</protein>
<name>A0AA39PYV5_9AGAR</name>
<gene>
    <name evidence="4" type="ORF">EDD18DRAFT_1108340</name>
</gene>
<evidence type="ECO:0000259" key="3">
    <source>
        <dbReference type="Pfam" id="PF20153"/>
    </source>
</evidence>
<feature type="signal peptide" evidence="2">
    <location>
        <begin position="1"/>
        <end position="20"/>
    </location>
</feature>
<reference evidence="4" key="1">
    <citation type="submission" date="2023-06" db="EMBL/GenBank/DDBJ databases">
        <authorList>
            <consortium name="Lawrence Berkeley National Laboratory"/>
            <person name="Ahrendt S."/>
            <person name="Sahu N."/>
            <person name="Indic B."/>
            <person name="Wong-Bajracharya J."/>
            <person name="Merenyi Z."/>
            <person name="Ke H.-M."/>
            <person name="Monk M."/>
            <person name="Kocsube S."/>
            <person name="Drula E."/>
            <person name="Lipzen A."/>
            <person name="Balint B."/>
            <person name="Henrissat B."/>
            <person name="Andreopoulos B."/>
            <person name="Martin F.M."/>
            <person name="Harder C.B."/>
            <person name="Rigling D."/>
            <person name="Ford K.L."/>
            <person name="Foster G.D."/>
            <person name="Pangilinan J."/>
            <person name="Papanicolaou A."/>
            <person name="Barry K."/>
            <person name="LaButti K."/>
            <person name="Viragh M."/>
            <person name="Koriabine M."/>
            <person name="Yan M."/>
            <person name="Riley R."/>
            <person name="Champramary S."/>
            <person name="Plett K.L."/>
            <person name="Tsai I.J."/>
            <person name="Slot J."/>
            <person name="Sipos G."/>
            <person name="Plett J."/>
            <person name="Nagy L.G."/>
            <person name="Grigoriev I.V."/>
        </authorList>
    </citation>
    <scope>NUCLEOTIDE SEQUENCE</scope>
    <source>
        <strain evidence="4">HWK02</strain>
    </source>
</reference>